<comment type="caution">
    <text evidence="4">The sequence shown here is derived from an EMBL/GenBank/DDBJ whole genome shotgun (WGS) entry which is preliminary data.</text>
</comment>
<evidence type="ECO:0000256" key="3">
    <source>
        <dbReference type="SAM" id="SignalP"/>
    </source>
</evidence>
<evidence type="ECO:0000313" key="5">
    <source>
        <dbReference type="Proteomes" id="UP001160499"/>
    </source>
</evidence>
<proteinExistence type="predicted"/>
<feature type="region of interest" description="Disordered" evidence="1">
    <location>
        <begin position="207"/>
        <end position="250"/>
    </location>
</feature>
<evidence type="ECO:0000256" key="1">
    <source>
        <dbReference type="SAM" id="MobiDB-lite"/>
    </source>
</evidence>
<keyword evidence="5" id="KW-1185">Reference proteome</keyword>
<evidence type="ECO:0000313" key="4">
    <source>
        <dbReference type="EMBL" id="MDH6220259.1"/>
    </source>
</evidence>
<gene>
    <name evidence="4" type="ORF">M2283_007599</name>
</gene>
<reference evidence="4 5" key="1">
    <citation type="submission" date="2023-04" db="EMBL/GenBank/DDBJ databases">
        <title>Forest soil microbial communities from Buena Vista Peninsula, Colon Province, Panama.</title>
        <authorList>
            <person name="Bouskill N."/>
        </authorList>
    </citation>
    <scope>NUCLEOTIDE SEQUENCE [LARGE SCALE GENOMIC DNA]</scope>
    <source>
        <strain evidence="4 5">GGS1</strain>
    </source>
</reference>
<feature type="signal peptide" evidence="3">
    <location>
        <begin position="1"/>
        <end position="26"/>
    </location>
</feature>
<accession>A0ABT6LXT9</accession>
<feature type="transmembrane region" description="Helical" evidence="2">
    <location>
        <begin position="180"/>
        <end position="200"/>
    </location>
</feature>
<sequence length="314" mass="33398">MGRSLRFTIFLGILLVLVSVAPAAGADDGCGGDFSARLKCWSSELDGGTVTVTLDRALRLDGSTTQRADLIEDIERKSSKLNVQVPAGVSTGEGGTVLLLLAEQRGRLVDESAKIDRLSRSMRKELDILCGSTRKDLCELVGPGESPMSGDKLITADEATEQHAYVVGPADDQGDNRSQWLLPATATVLVLLLGAFYFLVRRTRTPAPATAGQASRTADADEPTRALRTTPARSGGRHRARNRAGSARSAVVRTDLHPQGYVEVDRVLYRAVWAEPGQAPPVPGSPVDVTDVPEKDADVLHAFPPAAGRSAPAR</sequence>
<organism evidence="4 5">
    <name type="scientific">Streptomyces pseudovenezuelae</name>
    <dbReference type="NCBI Taxonomy" id="67350"/>
    <lineage>
        <taxon>Bacteria</taxon>
        <taxon>Bacillati</taxon>
        <taxon>Actinomycetota</taxon>
        <taxon>Actinomycetes</taxon>
        <taxon>Kitasatosporales</taxon>
        <taxon>Streptomycetaceae</taxon>
        <taxon>Streptomyces</taxon>
        <taxon>Streptomyces aurantiacus group</taxon>
    </lineage>
</organism>
<feature type="chain" id="PRO_5045289495" evidence="3">
    <location>
        <begin position="27"/>
        <end position="314"/>
    </location>
</feature>
<dbReference type="Proteomes" id="UP001160499">
    <property type="component" value="Unassembled WGS sequence"/>
</dbReference>
<keyword evidence="3" id="KW-0732">Signal</keyword>
<name>A0ABT6LXT9_9ACTN</name>
<protein>
    <submittedName>
        <fullName evidence="4">Uncharacterized protein</fullName>
    </submittedName>
</protein>
<keyword evidence="2" id="KW-1133">Transmembrane helix</keyword>
<dbReference type="RefSeq" id="WP_280881019.1">
    <property type="nucleotide sequence ID" value="NZ_JARXVH010000015.1"/>
</dbReference>
<keyword evidence="2" id="KW-0812">Transmembrane</keyword>
<evidence type="ECO:0000256" key="2">
    <source>
        <dbReference type="SAM" id="Phobius"/>
    </source>
</evidence>
<dbReference type="EMBL" id="JARXVH010000015">
    <property type="protein sequence ID" value="MDH6220259.1"/>
    <property type="molecule type" value="Genomic_DNA"/>
</dbReference>
<keyword evidence="2" id="KW-0472">Membrane</keyword>